<keyword evidence="1" id="KW-0732">Signal</keyword>
<evidence type="ECO:0008006" key="4">
    <source>
        <dbReference type="Google" id="ProtNLM"/>
    </source>
</evidence>
<dbReference type="Gene3D" id="3.60.60.10">
    <property type="entry name" value="Penicillin V Acylase, Chain A"/>
    <property type="match status" value="1"/>
</dbReference>
<accession>A0A2N8ZJI1</accession>
<evidence type="ECO:0000313" key="2">
    <source>
        <dbReference type="EMBL" id="SON52061.1"/>
    </source>
</evidence>
<name>A0A2N8ZJI1_9VIBR</name>
<gene>
    <name evidence="2" type="ORF">VTAP4600_B0450</name>
</gene>
<dbReference type="OrthoDB" id="5844881at2"/>
<feature type="chain" id="PRO_5015009618" description="Acyl-coenzyme A:6-aminopenicillanic acid acyl-transferase" evidence="1">
    <location>
        <begin position="23"/>
        <end position="415"/>
    </location>
</feature>
<proteinExistence type="predicted"/>
<dbReference type="KEGG" id="vta:B0450"/>
<keyword evidence="3" id="KW-1185">Reference proteome</keyword>
<reference evidence="2 3" key="1">
    <citation type="submission" date="2017-10" db="EMBL/GenBank/DDBJ databases">
        <authorList>
            <person name="Banno H."/>
            <person name="Chua N.-H."/>
        </authorList>
    </citation>
    <scope>NUCLEOTIDE SEQUENCE [LARGE SCALE GENOMIC DNA]</scope>
    <source>
        <strain evidence="2">Vibrio tapetis CECT4600</strain>
    </source>
</reference>
<dbReference type="RefSeq" id="WP_102524400.1">
    <property type="nucleotide sequence ID" value="NZ_LT960612.1"/>
</dbReference>
<organism evidence="2 3">
    <name type="scientific">Vibrio tapetis subsp. tapetis</name>
    <dbReference type="NCBI Taxonomy" id="1671868"/>
    <lineage>
        <taxon>Bacteria</taxon>
        <taxon>Pseudomonadati</taxon>
        <taxon>Pseudomonadota</taxon>
        <taxon>Gammaproteobacteria</taxon>
        <taxon>Vibrionales</taxon>
        <taxon>Vibrionaceae</taxon>
        <taxon>Vibrio</taxon>
    </lineage>
</organism>
<feature type="signal peptide" evidence="1">
    <location>
        <begin position="1"/>
        <end position="22"/>
    </location>
</feature>
<protein>
    <recommendedName>
        <fullName evidence="4">Acyl-coenzyme A:6-aminopenicillanic acid acyl-transferase</fullName>
    </recommendedName>
</protein>
<dbReference type="EMBL" id="LT960612">
    <property type="protein sequence ID" value="SON52061.1"/>
    <property type="molecule type" value="Genomic_DNA"/>
</dbReference>
<evidence type="ECO:0000313" key="3">
    <source>
        <dbReference type="Proteomes" id="UP000235828"/>
    </source>
</evidence>
<evidence type="ECO:0000256" key="1">
    <source>
        <dbReference type="SAM" id="SignalP"/>
    </source>
</evidence>
<dbReference type="Proteomes" id="UP000235828">
    <property type="component" value="Chromosome B"/>
</dbReference>
<sequence length="415" mass="45039">MNKSILVLSVAAALLASSAIHAADETTQTGLNGVTIDLKGSFYEPNESQMLQETTPILEFDGLSQRGGEQIVAGYKKAFNEDVMLITITEKLASIEAEYDDVGKAQIISTMGTLKSEFPELLEFYAGIGHATGHSLEQVYMAAWASDGLFAKWANAVAQDGLDALKSATDEMKGCTAIGWNNGVLGQNQDMPISLAGKGVIWKSDTLIVHAAEPFFNSMAMGRKVSTVLNTVDLFTKGALEQGVPVSGLSMAMVAKFDNAMQAKETLDSIEVNAAYSTHYSDLKGNIVTVENQLGTNVTIDGSRKGYVTHSNHPLGQEQALVDYYANGETQLFDYAIKTTLWRNEVAETHAKYSPTRDVMALKEVFSQKPLVKAPYEGNGFVTTNSVIHDLNEGCSYGTTWLPTMQEYTKVCFDK</sequence>
<dbReference type="AlphaFoldDB" id="A0A2N8ZJI1"/>